<dbReference type="EnsemblPlants" id="AUR62020655-RA">
    <property type="protein sequence ID" value="AUR62020655-RA:cds"/>
    <property type="gene ID" value="AUR62020655"/>
</dbReference>
<feature type="compositionally biased region" description="Basic residues" evidence="1">
    <location>
        <begin position="79"/>
        <end position="89"/>
    </location>
</feature>
<accession>A0A803LYV4</accession>
<dbReference type="Proteomes" id="UP000596660">
    <property type="component" value="Unplaced"/>
</dbReference>
<evidence type="ECO:0000256" key="1">
    <source>
        <dbReference type="SAM" id="MobiDB-lite"/>
    </source>
</evidence>
<feature type="region of interest" description="Disordered" evidence="1">
    <location>
        <begin position="63"/>
        <end position="109"/>
    </location>
</feature>
<reference evidence="2" key="1">
    <citation type="journal article" date="2017" name="Nature">
        <title>The genome of Chenopodium quinoa.</title>
        <authorList>
            <person name="Jarvis D.E."/>
            <person name="Ho Y.S."/>
            <person name="Lightfoot D.J."/>
            <person name="Schmoeckel S.M."/>
            <person name="Li B."/>
            <person name="Borm T.J.A."/>
            <person name="Ohyanagi H."/>
            <person name="Mineta K."/>
            <person name="Michell C.T."/>
            <person name="Saber N."/>
            <person name="Kharbatia N.M."/>
            <person name="Rupper R.R."/>
            <person name="Sharp A.R."/>
            <person name="Dally N."/>
            <person name="Boughton B.A."/>
            <person name="Woo Y.H."/>
            <person name="Gao G."/>
            <person name="Schijlen E.G.W.M."/>
            <person name="Guo X."/>
            <person name="Momin A.A."/>
            <person name="Negrao S."/>
            <person name="Al-Babili S."/>
            <person name="Gehring C."/>
            <person name="Roessner U."/>
            <person name="Jung C."/>
            <person name="Murphy K."/>
            <person name="Arold S.T."/>
            <person name="Gojobori T."/>
            <person name="van der Linden C.G."/>
            <person name="van Loo E.N."/>
            <person name="Jellen E.N."/>
            <person name="Maughan P.J."/>
            <person name="Tester M."/>
        </authorList>
    </citation>
    <scope>NUCLEOTIDE SEQUENCE [LARGE SCALE GENOMIC DNA]</scope>
    <source>
        <strain evidence="2">cv. PI 614886</strain>
    </source>
</reference>
<keyword evidence="3" id="KW-1185">Reference proteome</keyword>
<proteinExistence type="predicted"/>
<organism evidence="2 3">
    <name type="scientific">Chenopodium quinoa</name>
    <name type="common">Quinoa</name>
    <dbReference type="NCBI Taxonomy" id="63459"/>
    <lineage>
        <taxon>Eukaryota</taxon>
        <taxon>Viridiplantae</taxon>
        <taxon>Streptophyta</taxon>
        <taxon>Embryophyta</taxon>
        <taxon>Tracheophyta</taxon>
        <taxon>Spermatophyta</taxon>
        <taxon>Magnoliopsida</taxon>
        <taxon>eudicotyledons</taxon>
        <taxon>Gunneridae</taxon>
        <taxon>Pentapetalae</taxon>
        <taxon>Caryophyllales</taxon>
        <taxon>Chenopodiaceae</taxon>
        <taxon>Chenopodioideae</taxon>
        <taxon>Atripliceae</taxon>
        <taxon>Chenopodium</taxon>
    </lineage>
</organism>
<evidence type="ECO:0000313" key="2">
    <source>
        <dbReference type="EnsemblPlants" id="AUR62020655-RA:cds"/>
    </source>
</evidence>
<protein>
    <submittedName>
        <fullName evidence="2">Uncharacterized protein</fullName>
    </submittedName>
</protein>
<reference evidence="2" key="2">
    <citation type="submission" date="2021-03" db="UniProtKB">
        <authorList>
            <consortium name="EnsemblPlants"/>
        </authorList>
    </citation>
    <scope>IDENTIFICATION</scope>
</reference>
<name>A0A803LYV4_CHEQI</name>
<evidence type="ECO:0000313" key="3">
    <source>
        <dbReference type="Proteomes" id="UP000596660"/>
    </source>
</evidence>
<sequence length="143" mass="16373">MMNDKFYDEVLSSLFELSVKSQSIMEDEHGLMSQCLTNIDKVYGRRIPKRVVVTQGQDLEVVHTNNDMDPVTDPIDKRGKGRGPTKRKGYANDHDRPLKRAKQSTNASDIPHGFQIYPPIYARSIDAISTIDFKYVQTLRLKM</sequence>
<dbReference type="Gramene" id="AUR62020655-RA">
    <property type="protein sequence ID" value="AUR62020655-RA:cds"/>
    <property type="gene ID" value="AUR62020655"/>
</dbReference>
<dbReference type="AlphaFoldDB" id="A0A803LYV4"/>